<dbReference type="EMBL" id="BPLQ01005516">
    <property type="protein sequence ID" value="GIY15299.1"/>
    <property type="molecule type" value="Genomic_DNA"/>
</dbReference>
<protein>
    <submittedName>
        <fullName evidence="1">Uncharacterized protein</fullName>
    </submittedName>
</protein>
<accession>A0AAV4R2R8</accession>
<evidence type="ECO:0000313" key="1">
    <source>
        <dbReference type="EMBL" id="GIY15299.1"/>
    </source>
</evidence>
<organism evidence="1 2">
    <name type="scientific">Caerostris darwini</name>
    <dbReference type="NCBI Taxonomy" id="1538125"/>
    <lineage>
        <taxon>Eukaryota</taxon>
        <taxon>Metazoa</taxon>
        <taxon>Ecdysozoa</taxon>
        <taxon>Arthropoda</taxon>
        <taxon>Chelicerata</taxon>
        <taxon>Arachnida</taxon>
        <taxon>Araneae</taxon>
        <taxon>Araneomorphae</taxon>
        <taxon>Entelegynae</taxon>
        <taxon>Araneoidea</taxon>
        <taxon>Araneidae</taxon>
        <taxon>Caerostris</taxon>
    </lineage>
</organism>
<evidence type="ECO:0000313" key="2">
    <source>
        <dbReference type="Proteomes" id="UP001054837"/>
    </source>
</evidence>
<gene>
    <name evidence="1" type="ORF">CDAR_221091</name>
</gene>
<comment type="caution">
    <text evidence="1">The sequence shown here is derived from an EMBL/GenBank/DDBJ whole genome shotgun (WGS) entry which is preliminary data.</text>
</comment>
<dbReference type="AlphaFoldDB" id="A0AAV4R2R8"/>
<reference evidence="1 2" key="1">
    <citation type="submission" date="2021-06" db="EMBL/GenBank/DDBJ databases">
        <title>Caerostris darwini draft genome.</title>
        <authorList>
            <person name="Kono N."/>
            <person name="Arakawa K."/>
        </authorList>
    </citation>
    <scope>NUCLEOTIDE SEQUENCE [LARGE SCALE GENOMIC DNA]</scope>
</reference>
<keyword evidence="2" id="KW-1185">Reference proteome</keyword>
<sequence length="151" mass="17475">MVECSAPSQGVMKTGIAFFSQKIVFPKQSFSKLRKRKRAEKQNSTFSAFLQHSLPFDGITHDLDLPDPRQSPSSRDQVMRRRHQAIVLFGMSSSILARWCRVVENIFFQSRHNAHLNIASRFGGRLQSRTMIQWEDICDCFKAFCWCTQSQ</sequence>
<dbReference type="Proteomes" id="UP001054837">
    <property type="component" value="Unassembled WGS sequence"/>
</dbReference>
<name>A0AAV4R2R8_9ARAC</name>
<proteinExistence type="predicted"/>